<evidence type="ECO:0000313" key="11">
    <source>
        <dbReference type="EMBL" id="WWX26007.1"/>
    </source>
</evidence>
<comment type="catalytic activity">
    <reaction evidence="1 8 9">
        <text>ATP-dependent breakage, passage and rejoining of double-stranded DNA.</text>
        <dbReference type="EC" id="5.6.2.2"/>
    </reaction>
</comment>
<feature type="short sequence motif" description="GyrA-box" evidence="8">
    <location>
        <begin position="526"/>
        <end position="532"/>
    </location>
</feature>
<keyword evidence="8" id="KW-0963">Cytoplasm</keyword>
<dbReference type="HAMAP" id="MF_01897">
    <property type="entry name" value="GyrA"/>
    <property type="match status" value="1"/>
</dbReference>
<evidence type="ECO:0000256" key="7">
    <source>
        <dbReference type="ARBA" id="ARBA00023235"/>
    </source>
</evidence>
<comment type="function">
    <text evidence="8">A type II topoisomerase that negatively supercoils closed circular double-stranded (ds) DNA in an ATP-dependent manner to modulate DNA topology and maintain chromosomes in an underwound state. Negative supercoiling favors strand separation, and DNA replication, transcription, recombination and repair, all of which involve strand separation. Also able to catalyze the interconversion of other topological isomers of dsDNA rings, including catenanes and knotted rings. Type II topoisomerases break and join 2 DNA strands simultaneously in an ATP-dependent manner.</text>
</comment>
<evidence type="ECO:0000256" key="5">
    <source>
        <dbReference type="ARBA" id="ARBA00023029"/>
    </source>
</evidence>
<dbReference type="NCBIfam" id="NF004044">
    <property type="entry name" value="PRK05561.1"/>
    <property type="match status" value="1"/>
</dbReference>
<evidence type="ECO:0000256" key="1">
    <source>
        <dbReference type="ARBA" id="ARBA00000185"/>
    </source>
</evidence>
<dbReference type="InterPro" id="IPR013760">
    <property type="entry name" value="Topo_IIA-like_dom_sf"/>
</dbReference>
<dbReference type="PANTHER" id="PTHR43493:SF5">
    <property type="entry name" value="DNA GYRASE SUBUNIT A, CHLOROPLASTIC_MITOCHONDRIAL"/>
    <property type="match status" value="1"/>
</dbReference>
<feature type="active site" description="O-(5'-phospho-DNA)-tyrosine intermediate" evidence="8 9">
    <location>
        <position position="120"/>
    </location>
</feature>
<dbReference type="SMART" id="SM00434">
    <property type="entry name" value="TOP4c"/>
    <property type="match status" value="1"/>
</dbReference>
<protein>
    <recommendedName>
        <fullName evidence="8">DNA gyrase subunit A</fullName>
        <ecNumber evidence="8">5.6.2.2</ecNumber>
    </recommendedName>
</protein>
<dbReference type="Pfam" id="PF03989">
    <property type="entry name" value="DNA_gyraseA_C"/>
    <property type="match status" value="6"/>
</dbReference>
<reference evidence="11 12" key="1">
    <citation type="submission" date="2024-03" db="EMBL/GenBank/DDBJ databases">
        <title>A Dehalogenimonas Isolated from Estuarine Sediments Dihaloeliminates Chlorinated Alkanes.</title>
        <authorList>
            <person name="Yang Y."/>
            <person name="Wang H."/>
        </authorList>
    </citation>
    <scope>NUCLEOTIDE SEQUENCE [LARGE SCALE GENOMIC DNA]</scope>
    <source>
        <strain evidence="11 12">W</strain>
    </source>
</reference>
<gene>
    <name evidence="8 11" type="primary">gyrA</name>
    <name evidence="11" type="ORF">V8247_03325</name>
</gene>
<keyword evidence="7 8" id="KW-0413">Isomerase</keyword>
<dbReference type="NCBIfam" id="TIGR01063">
    <property type="entry name" value="gyrA"/>
    <property type="match status" value="1"/>
</dbReference>
<evidence type="ECO:0000256" key="6">
    <source>
        <dbReference type="ARBA" id="ARBA00023125"/>
    </source>
</evidence>
<evidence type="ECO:0000256" key="2">
    <source>
        <dbReference type="ARBA" id="ARBA00008263"/>
    </source>
</evidence>
<dbReference type="CDD" id="cd00187">
    <property type="entry name" value="TOP4c"/>
    <property type="match status" value="1"/>
</dbReference>
<dbReference type="InterPro" id="IPR005743">
    <property type="entry name" value="GyrA"/>
</dbReference>
<dbReference type="Pfam" id="PF00521">
    <property type="entry name" value="DNA_topoisoIV"/>
    <property type="match status" value="1"/>
</dbReference>
<dbReference type="Gene3D" id="3.30.1360.40">
    <property type="match status" value="1"/>
</dbReference>
<dbReference type="InterPro" id="IPR002205">
    <property type="entry name" value="Topo_IIA_dom_A"/>
</dbReference>
<dbReference type="InterPro" id="IPR050220">
    <property type="entry name" value="Type_II_DNA_Topoisomerases"/>
</dbReference>
<dbReference type="SUPFAM" id="SSF56719">
    <property type="entry name" value="Type II DNA topoisomerase"/>
    <property type="match status" value="1"/>
</dbReference>
<name>A0ABZ2J518_9CHLR</name>
<dbReference type="Gene3D" id="3.90.199.10">
    <property type="entry name" value="Topoisomerase II, domain 5"/>
    <property type="match status" value="1"/>
</dbReference>
<dbReference type="InterPro" id="IPR035516">
    <property type="entry name" value="Gyrase/topoIV_suA_C"/>
</dbReference>
<evidence type="ECO:0000259" key="10">
    <source>
        <dbReference type="PROSITE" id="PS52040"/>
    </source>
</evidence>
<evidence type="ECO:0000256" key="3">
    <source>
        <dbReference type="ARBA" id="ARBA00022741"/>
    </source>
</evidence>
<dbReference type="PANTHER" id="PTHR43493">
    <property type="entry name" value="DNA GYRASE/TOPOISOMERASE SUBUNIT A"/>
    <property type="match status" value="1"/>
</dbReference>
<dbReference type="RefSeq" id="WP_338738740.1">
    <property type="nucleotide sequence ID" value="NZ_CP146612.1"/>
</dbReference>
<keyword evidence="5 8" id="KW-0799">Topoisomerase</keyword>
<evidence type="ECO:0000313" key="12">
    <source>
        <dbReference type="Proteomes" id="UP001375370"/>
    </source>
</evidence>
<keyword evidence="4 8" id="KW-0067">ATP-binding</keyword>
<comment type="similarity">
    <text evidence="2 8">Belongs to the type II topoisomerase GyrA/ParC subunit family.</text>
</comment>
<dbReference type="GO" id="GO:0003918">
    <property type="term" value="F:DNA topoisomerase type II (double strand cut, ATP-hydrolyzing) activity"/>
    <property type="evidence" value="ECO:0007669"/>
    <property type="project" value="UniProtKB-EC"/>
</dbReference>
<dbReference type="Proteomes" id="UP001375370">
    <property type="component" value="Chromosome"/>
</dbReference>
<proteinExistence type="inferred from homology"/>
<accession>A0ABZ2J518</accession>
<keyword evidence="6 8" id="KW-0238">DNA-binding</keyword>
<dbReference type="InterPro" id="IPR013757">
    <property type="entry name" value="Topo_IIA_A_a_sf"/>
</dbReference>
<keyword evidence="12" id="KW-1185">Reference proteome</keyword>
<comment type="subcellular location">
    <subcellularLocation>
        <location evidence="8">Cytoplasm</location>
    </subcellularLocation>
</comment>
<keyword evidence="3 8" id="KW-0547">Nucleotide-binding</keyword>
<dbReference type="InterPro" id="IPR006691">
    <property type="entry name" value="GyrA/parC_rep"/>
</dbReference>
<dbReference type="SUPFAM" id="SSF101904">
    <property type="entry name" value="GyrA/ParC C-terminal domain-like"/>
    <property type="match status" value="1"/>
</dbReference>
<evidence type="ECO:0000256" key="4">
    <source>
        <dbReference type="ARBA" id="ARBA00022840"/>
    </source>
</evidence>
<dbReference type="EC" id="5.6.2.2" evidence="8"/>
<dbReference type="InterPro" id="IPR013758">
    <property type="entry name" value="Topo_IIA_A/C_ab"/>
</dbReference>
<feature type="domain" description="Topo IIA-type catalytic" evidence="10">
    <location>
        <begin position="32"/>
        <end position="499"/>
    </location>
</feature>
<dbReference type="NCBIfam" id="NF004043">
    <property type="entry name" value="PRK05560.1"/>
    <property type="match status" value="1"/>
</dbReference>
<dbReference type="Gene3D" id="1.10.268.10">
    <property type="entry name" value="Topoisomerase, domain 3"/>
    <property type="match status" value="1"/>
</dbReference>
<dbReference type="PROSITE" id="PS52040">
    <property type="entry name" value="TOPO_IIA"/>
    <property type="match status" value="1"/>
</dbReference>
<dbReference type="EMBL" id="CP146612">
    <property type="protein sequence ID" value="WWX26007.1"/>
    <property type="molecule type" value="Genomic_DNA"/>
</dbReference>
<comment type="subunit">
    <text evidence="8">Heterotetramer, composed of two GyrA and two GyrB chains. In the heterotetramer, GyrA contains the active site tyrosine that forms a transient covalent intermediate with DNA, while GyrB binds cofactors and catalyzes ATP hydrolysis.</text>
</comment>
<organism evidence="11 12">
    <name type="scientific">Candidatus Dehalogenimonas loeffleri</name>
    <dbReference type="NCBI Taxonomy" id="3127115"/>
    <lineage>
        <taxon>Bacteria</taxon>
        <taxon>Bacillati</taxon>
        <taxon>Chloroflexota</taxon>
        <taxon>Dehalococcoidia</taxon>
        <taxon>Dehalococcoidales</taxon>
        <taxon>Dehalococcoidaceae</taxon>
        <taxon>Dehalogenimonas</taxon>
    </lineage>
</organism>
<comment type="miscellaneous">
    <text evidence="8">Few gyrases are as efficient as E.coli at forming negative supercoils. Not all organisms have 2 type II topoisomerases; in organisms with a single type II topoisomerase this enzyme also has to decatenate newly replicated chromosomes.</text>
</comment>
<evidence type="ECO:0000256" key="9">
    <source>
        <dbReference type="PROSITE-ProRule" id="PRU01384"/>
    </source>
</evidence>
<evidence type="ECO:0000256" key="8">
    <source>
        <dbReference type="HAMAP-Rule" id="MF_01897"/>
    </source>
</evidence>
<dbReference type="Gene3D" id="2.120.10.90">
    <property type="entry name" value="DNA gyrase/topoisomerase IV, subunit A, C-terminal"/>
    <property type="match status" value="1"/>
</dbReference>
<sequence>MVIGNIRPINIEDEMKSSYLDYAMSVIVSRALPDVRDGLKPVHRRILYAMSDLGMHYNTSYKKSARIVGEVLGKYHPHGDTSVYDAMVRMAQNFSLRYMLVDGQGNFGSVDGDPPAAMRYTEARLMRLAGELLVDIDKETVEFMPNFDASLKEPTVLPSRLPVLLMNGASGIAVGMATNIPPHNLTELCDAISYLIDNPECGLDDLLQFVKGPDFPTGGLILGRDGIRSAYATGHGKVVIRARAHVADVAETGGRRQIIISELPYQVNKADLVKRIVTLARERKVNGIAEVRDESDRQGMRMVIELKRDGEPQQILNNLYKHTNLQTSFFINMLALVDNRPVVLNLKEALVHYIEFRQEIITRRSKFELKAAKARAHILEGLKIALDNLDAIIKLIRHAESGDSARRDLMTKFELSQLQAQAILDLQLRRLANLERQKILDEYAEVLKQISYLEDLLANPRKVLALVKSDISEIKTKYGDARRTEIQSQGVIEFREEDLIPHESMVVTLTERGFIKRVPSDVYRLQHRAGRGKSIIKTREEDSVRFIMVADTHDSVLLFTNRGKIFSIRCHEIPCDMLRTAKGLAIINLVPLAENERITSMIAVSEFSENTSLVMATAGGEVKRTLVADFAAVRSSGLIAMDLPKNDELIGAVLVNADQNILLITHNGQSIHFPAEDLRVSQRASGGVKGMTLEVDDRVVGLDVARPDHFVLVVTAGGYGKLTPVEEYPLQHRAGSGVLTFKVVDKTGKVVAGKVVDREHQVMIATAEGVVIRTPVGTEDEEKGIIVMGRSTQGVIVIRPDENDRVVTFATMVE</sequence>